<comment type="subcellular location">
    <subcellularLocation>
        <location evidence="1">Cytoplasm</location>
    </subcellularLocation>
</comment>
<dbReference type="PROSITE" id="PS00352">
    <property type="entry name" value="CSD_1"/>
    <property type="match status" value="1"/>
</dbReference>
<dbReference type="AlphaFoldDB" id="A0AAD2JIB1"/>
<dbReference type="PANTHER" id="PTHR12913">
    <property type="entry name" value="UNR PROTEIN N-RAS UPSTREAM GENE PROTEIN"/>
    <property type="match status" value="1"/>
</dbReference>
<feature type="region of interest" description="Disordered" evidence="7">
    <location>
        <begin position="647"/>
        <end position="677"/>
    </location>
</feature>
<evidence type="ECO:0000259" key="8">
    <source>
        <dbReference type="PROSITE" id="PS51857"/>
    </source>
</evidence>
<dbReference type="InterPro" id="IPR002059">
    <property type="entry name" value="CSP_DNA-bd"/>
</dbReference>
<evidence type="ECO:0000256" key="3">
    <source>
        <dbReference type="ARBA" id="ARBA00022737"/>
    </source>
</evidence>
<gene>
    <name evidence="9" type="ORF">CYCCA115_LOCUS13984</name>
</gene>
<dbReference type="EMBL" id="CAKOGP040001825">
    <property type="protein sequence ID" value="CAJ1953346.1"/>
    <property type="molecule type" value="Genomic_DNA"/>
</dbReference>
<keyword evidence="6" id="KW-0175">Coiled coil</keyword>
<evidence type="ECO:0000256" key="7">
    <source>
        <dbReference type="SAM" id="MobiDB-lite"/>
    </source>
</evidence>
<keyword evidence="4" id="KW-0694">RNA-binding</keyword>
<dbReference type="PANTHER" id="PTHR12913:SF1">
    <property type="entry name" value="COLD SHOCK DOMAIN-CONTAINING PROTEIN E1"/>
    <property type="match status" value="1"/>
</dbReference>
<accession>A0AAD2JIB1</accession>
<organism evidence="9 10">
    <name type="scientific">Cylindrotheca closterium</name>
    <dbReference type="NCBI Taxonomy" id="2856"/>
    <lineage>
        <taxon>Eukaryota</taxon>
        <taxon>Sar</taxon>
        <taxon>Stramenopiles</taxon>
        <taxon>Ochrophyta</taxon>
        <taxon>Bacillariophyta</taxon>
        <taxon>Bacillariophyceae</taxon>
        <taxon>Bacillariophycidae</taxon>
        <taxon>Bacillariales</taxon>
        <taxon>Bacillariaceae</taxon>
        <taxon>Cylindrotheca</taxon>
    </lineage>
</organism>
<feature type="compositionally biased region" description="Basic and acidic residues" evidence="7">
    <location>
        <begin position="854"/>
        <end position="863"/>
    </location>
</feature>
<feature type="domain" description="CSD" evidence="8">
    <location>
        <begin position="223"/>
        <end position="294"/>
    </location>
</feature>
<reference evidence="9" key="1">
    <citation type="submission" date="2023-08" db="EMBL/GenBank/DDBJ databases">
        <authorList>
            <person name="Audoor S."/>
            <person name="Bilcke G."/>
        </authorList>
    </citation>
    <scope>NUCLEOTIDE SEQUENCE</scope>
</reference>
<dbReference type="PROSITE" id="PS51857">
    <property type="entry name" value="CSD_2"/>
    <property type="match status" value="3"/>
</dbReference>
<dbReference type="Pfam" id="PF00313">
    <property type="entry name" value="CSD"/>
    <property type="match status" value="2"/>
</dbReference>
<sequence>MSNRNGRRGGRQNRIDTSNMPLEQGVVCSLRDSFGFIHCAQRPIEIFFHYSQVSNCHPDELKIDDEVEFKVGGSKNDPSKLAAYELFRVPEGTVVWETEDYREQIFRGTVEKTARNDQRNNSGDGEGTIRLVAEDADENNDTKSSDGNGSKAPPGQLIRYRAHEFQSTRKGSSRLFRGDLVEFRVFTEHRTNQKYAKEIKLLQTEKERQRAEKEKELMETAVEEEGIVVSLNNGFGFIKSNKRRDHVYFHYSNMLMSDDTDDFELQKGQELKFLVVTELDNDGSEKRSARSVECLPAGSVIFHTKVAEGVKGIVDVCPHPPIGNDDKYGIIRLEDPLSDGEETIKNVLLEFSDAPGGTYTYKHQSSNAMGLWIENGDTLLFDVVKEVADGSYRASPTQHTVGIGGSVQPPEETIVGSPAVRLFAASLVHRADGVVHTVKESSGYGFIHFSERPIDVHFKTFNFFPEELQSDLRKQLGYDGKPIRLEAGTAVQFDICAHGTVAQHPKGRRVQRHERENIKGHRILLLPPSAVEMEKVVKKGLTAKINSVNTKEAYSGTIQLEEDLEAMTLEERHPLVGKMIHSFLEESGKPNGRSSLVFRDILSIKEDGVVTEMVKSIGNGLLKCSHIPAPGPSAHPGRLSIQRVVAEASEGDTEPGEGTAGEKTKKKPSKGSNNRQVHYDKSSLIEDLKTNVPPGVGDLVSFDVGQSRRTGRFLVHNLKIVERNPSPEDVQETVAGSGIGIVKEVVPKRKFGFISLLDETATKKEELFFHLPKDKGSNNVICRRGDEVKFDISVEKSGKRVATNVEVLPKGTIPSKAAANACHGFIVIQPSHTSLSDTPLRKKLSHMSTGTDKSGGRWDDLHNKSVDTHGNGVILLLEDKTDMFARHGRRQARSASSDDDDAKSLDSFDSTDDGLSIEGMEDGGAKLDADVDTSPRTLIHLPYKNGAIAIHGTGSSSCMDGSTNPRRGDMVSFVKAKKGSGVRDVRIVTRSAAKFIQGRLEKIEPATNPSNRNSGTAKFVTANEKEEVYDVDLSEVVSCDVAALKDKQPVEAILHEGKLYGICRTADLYLESKLGTRNKERPKLNLTVKKNRGGTIMAQSMMAKGPDGTNGFGEGWTTRKSQFKEDQITEEEV</sequence>
<keyword evidence="3" id="KW-0677">Repeat</keyword>
<dbReference type="SUPFAM" id="SSF50249">
    <property type="entry name" value="Nucleic acid-binding proteins"/>
    <property type="match status" value="3"/>
</dbReference>
<keyword evidence="10" id="KW-1185">Reference proteome</keyword>
<dbReference type="Proteomes" id="UP001295423">
    <property type="component" value="Unassembled WGS sequence"/>
</dbReference>
<evidence type="ECO:0000256" key="5">
    <source>
        <dbReference type="ARBA" id="ARBA00044751"/>
    </source>
</evidence>
<name>A0AAD2JIB1_9STRA</name>
<dbReference type="SMART" id="SM00357">
    <property type="entry name" value="CSP"/>
    <property type="match status" value="3"/>
</dbReference>
<feature type="domain" description="CSD" evidence="8">
    <location>
        <begin position="737"/>
        <end position="807"/>
    </location>
</feature>
<keyword evidence="2" id="KW-0963">Cytoplasm</keyword>
<evidence type="ECO:0000256" key="4">
    <source>
        <dbReference type="ARBA" id="ARBA00022884"/>
    </source>
</evidence>
<feature type="domain" description="CSD" evidence="8">
    <location>
        <begin position="22"/>
        <end position="88"/>
    </location>
</feature>
<dbReference type="GO" id="GO:0003723">
    <property type="term" value="F:RNA binding"/>
    <property type="evidence" value="ECO:0007669"/>
    <property type="project" value="UniProtKB-KW"/>
</dbReference>
<protein>
    <recommendedName>
        <fullName evidence="8">CSD domain-containing protein</fullName>
    </recommendedName>
</protein>
<proteinExistence type="inferred from homology"/>
<dbReference type="InterPro" id="IPR019844">
    <property type="entry name" value="CSD_CS"/>
</dbReference>
<evidence type="ECO:0000313" key="10">
    <source>
        <dbReference type="Proteomes" id="UP001295423"/>
    </source>
</evidence>
<comment type="caution">
    <text evidence="9">The sequence shown here is derived from an EMBL/GenBank/DDBJ whole genome shotgun (WGS) entry which is preliminary data.</text>
</comment>
<evidence type="ECO:0000256" key="2">
    <source>
        <dbReference type="ARBA" id="ARBA00022490"/>
    </source>
</evidence>
<feature type="region of interest" description="Disordered" evidence="7">
    <location>
        <begin position="887"/>
        <end position="916"/>
    </location>
</feature>
<comment type="similarity">
    <text evidence="5">Belongs to the UNR family.</text>
</comment>
<evidence type="ECO:0000313" key="9">
    <source>
        <dbReference type="EMBL" id="CAJ1953346.1"/>
    </source>
</evidence>
<dbReference type="GO" id="GO:0005737">
    <property type="term" value="C:cytoplasm"/>
    <property type="evidence" value="ECO:0007669"/>
    <property type="project" value="UniProtKB-SubCell"/>
</dbReference>
<evidence type="ECO:0000256" key="1">
    <source>
        <dbReference type="ARBA" id="ARBA00004496"/>
    </source>
</evidence>
<dbReference type="InterPro" id="IPR011129">
    <property type="entry name" value="CSD"/>
</dbReference>
<feature type="region of interest" description="Disordered" evidence="7">
    <location>
        <begin position="1100"/>
        <end position="1133"/>
    </location>
</feature>
<dbReference type="InterPro" id="IPR012340">
    <property type="entry name" value="NA-bd_OB-fold"/>
</dbReference>
<feature type="region of interest" description="Disordered" evidence="7">
    <location>
        <begin position="837"/>
        <end position="863"/>
    </location>
</feature>
<dbReference type="Gene3D" id="2.40.50.140">
    <property type="entry name" value="Nucleic acid-binding proteins"/>
    <property type="match status" value="4"/>
</dbReference>
<evidence type="ECO:0000256" key="6">
    <source>
        <dbReference type="SAM" id="Coils"/>
    </source>
</evidence>
<feature type="coiled-coil region" evidence="6">
    <location>
        <begin position="192"/>
        <end position="224"/>
    </location>
</feature>